<dbReference type="EMBL" id="SJPT01000002">
    <property type="protein sequence ID" value="TWU25290.1"/>
    <property type="molecule type" value="Genomic_DNA"/>
</dbReference>
<feature type="signal peptide" evidence="1">
    <location>
        <begin position="1"/>
        <end position="28"/>
    </location>
</feature>
<dbReference type="AlphaFoldDB" id="A0A5C6CL14"/>
<feature type="domain" description="Beta-lactamase-related" evidence="2">
    <location>
        <begin position="188"/>
        <end position="460"/>
    </location>
</feature>
<reference evidence="3 4" key="1">
    <citation type="submission" date="2019-02" db="EMBL/GenBank/DDBJ databases">
        <title>Deep-cultivation of Planctomycetes and their phenomic and genomic characterization uncovers novel biology.</title>
        <authorList>
            <person name="Wiegand S."/>
            <person name="Jogler M."/>
            <person name="Boedeker C."/>
            <person name="Pinto D."/>
            <person name="Vollmers J."/>
            <person name="Rivas-Marin E."/>
            <person name="Kohn T."/>
            <person name="Peeters S.H."/>
            <person name="Heuer A."/>
            <person name="Rast P."/>
            <person name="Oberbeckmann S."/>
            <person name="Bunk B."/>
            <person name="Jeske O."/>
            <person name="Meyerdierks A."/>
            <person name="Storesund J.E."/>
            <person name="Kallscheuer N."/>
            <person name="Luecker S."/>
            <person name="Lage O.M."/>
            <person name="Pohl T."/>
            <person name="Merkel B.J."/>
            <person name="Hornburger P."/>
            <person name="Mueller R.-W."/>
            <person name="Bruemmer F."/>
            <person name="Labrenz M."/>
            <person name="Spormann A.M."/>
            <person name="Op Den Camp H."/>
            <person name="Overmann J."/>
            <person name="Amann R."/>
            <person name="Jetten M.S.M."/>
            <person name="Mascher T."/>
            <person name="Medema M.H."/>
            <person name="Devos D.P."/>
            <person name="Kaster A.-K."/>
            <person name="Ovreas L."/>
            <person name="Rohde M."/>
            <person name="Galperin M.Y."/>
            <person name="Jogler C."/>
        </authorList>
    </citation>
    <scope>NUCLEOTIDE SEQUENCE [LARGE SCALE GENOMIC DNA]</scope>
    <source>
        <strain evidence="3 4">Pla52o</strain>
    </source>
</reference>
<keyword evidence="1" id="KW-0732">Signal</keyword>
<protein>
    <submittedName>
        <fullName evidence="3">6-aminohexanoate-dimer hydrolase</fullName>
        <ecNumber evidence="3">3.5.1.46</ecNumber>
    </submittedName>
</protein>
<dbReference type="PANTHER" id="PTHR43283">
    <property type="entry name" value="BETA-LACTAMASE-RELATED"/>
    <property type="match status" value="1"/>
</dbReference>
<organism evidence="3 4">
    <name type="scientific">Novipirellula galeiformis</name>
    <dbReference type="NCBI Taxonomy" id="2528004"/>
    <lineage>
        <taxon>Bacteria</taxon>
        <taxon>Pseudomonadati</taxon>
        <taxon>Planctomycetota</taxon>
        <taxon>Planctomycetia</taxon>
        <taxon>Pirellulales</taxon>
        <taxon>Pirellulaceae</taxon>
        <taxon>Novipirellula</taxon>
    </lineage>
</organism>
<dbReference type="Pfam" id="PF00144">
    <property type="entry name" value="Beta-lactamase"/>
    <property type="match status" value="1"/>
</dbReference>
<accession>A0A5C6CL14</accession>
<dbReference type="InterPro" id="IPR012338">
    <property type="entry name" value="Beta-lactam/transpept-like"/>
</dbReference>
<dbReference type="InterPro" id="IPR001466">
    <property type="entry name" value="Beta-lactam-related"/>
</dbReference>
<gene>
    <name evidence="3" type="primary">nylB'</name>
    <name evidence="3" type="ORF">Pla52o_15890</name>
</gene>
<dbReference type="InterPro" id="IPR050789">
    <property type="entry name" value="Diverse_Enzym_Activities"/>
</dbReference>
<evidence type="ECO:0000313" key="4">
    <source>
        <dbReference type="Proteomes" id="UP000316304"/>
    </source>
</evidence>
<comment type="caution">
    <text evidence="3">The sequence shown here is derived from an EMBL/GenBank/DDBJ whole genome shotgun (WGS) entry which is preliminary data.</text>
</comment>
<proteinExistence type="predicted"/>
<sequence length="483" mass="53952" precursor="true">MRPVQFHSLFAIPLLAALAIFTQPNPLAAQEPTAKATTAEEKKRENMEFCAAICAHHISSGMWVVGRDYQRTAEEVIAQDIAPFTYFGWQPDFKYHVDEERKMVTVTAPGAPPRSARYTGDQGSTILPRGKEDVFFEPVKVPRNLPAASTQQWPMGEIGATTPVPDGVDSKAVAAALDWAMAQEEQNTRAFVVAYDGKIIGERYAPGWTKDTPQISWSQGKSITATLIAILVERGLLEIDQPAPIKEWQGDARSEIRIRDLLHMSSGLDFGNLGFGGDKLTTENEHMRVYFDSLNVFEHVIAAPAKVPPGTRYSYLNSDPLSLGKIIRDTVEAQGEDYLTFPQRALFDKIGARSPVLETDPWGNFILSGYDYLSARDWVRFGLLYLQDGVWQGERILPEGWTDFVMTPAPADKKLNYGGMFWLNRAPRMDQVPEDTYWPAGFMGQVTMIIPSRKLVVVRMGPSAKDVYPYMNETIGRILKAIP</sequence>
<dbReference type="PANTHER" id="PTHR43283:SF7">
    <property type="entry name" value="BETA-LACTAMASE-RELATED DOMAIN-CONTAINING PROTEIN"/>
    <property type="match status" value="1"/>
</dbReference>
<name>A0A5C6CL14_9BACT</name>
<feature type="chain" id="PRO_5022947572" evidence="1">
    <location>
        <begin position="29"/>
        <end position="483"/>
    </location>
</feature>
<keyword evidence="3" id="KW-0378">Hydrolase</keyword>
<dbReference type="GO" id="GO:0019875">
    <property type="term" value="F:6-aminohexanoate-dimer hydrolase activity"/>
    <property type="evidence" value="ECO:0007669"/>
    <property type="project" value="UniProtKB-EC"/>
</dbReference>
<dbReference type="Gene3D" id="3.40.710.10">
    <property type="entry name" value="DD-peptidase/beta-lactamase superfamily"/>
    <property type="match status" value="1"/>
</dbReference>
<dbReference type="OrthoDB" id="9773047at2"/>
<dbReference type="SUPFAM" id="SSF56601">
    <property type="entry name" value="beta-lactamase/transpeptidase-like"/>
    <property type="match status" value="1"/>
</dbReference>
<evidence type="ECO:0000313" key="3">
    <source>
        <dbReference type="EMBL" id="TWU25290.1"/>
    </source>
</evidence>
<evidence type="ECO:0000259" key="2">
    <source>
        <dbReference type="Pfam" id="PF00144"/>
    </source>
</evidence>
<dbReference type="EC" id="3.5.1.46" evidence="3"/>
<evidence type="ECO:0000256" key="1">
    <source>
        <dbReference type="SAM" id="SignalP"/>
    </source>
</evidence>
<dbReference type="Proteomes" id="UP000316304">
    <property type="component" value="Unassembled WGS sequence"/>
</dbReference>
<keyword evidence="4" id="KW-1185">Reference proteome</keyword>